<dbReference type="GO" id="GO:0022857">
    <property type="term" value="F:transmembrane transporter activity"/>
    <property type="evidence" value="ECO:0007669"/>
    <property type="project" value="InterPro"/>
</dbReference>
<feature type="transmembrane region" description="Helical" evidence="7">
    <location>
        <begin position="328"/>
        <end position="353"/>
    </location>
</feature>
<evidence type="ECO:0000256" key="7">
    <source>
        <dbReference type="SAM" id="Phobius"/>
    </source>
</evidence>
<dbReference type="PANTHER" id="PTHR43045">
    <property type="entry name" value="SHIKIMATE TRANSPORTER"/>
    <property type="match status" value="1"/>
</dbReference>
<evidence type="ECO:0000256" key="6">
    <source>
        <dbReference type="ARBA" id="ARBA00023136"/>
    </source>
</evidence>
<dbReference type="PATRIC" id="fig|178901.13.peg.519"/>
<evidence type="ECO:0000256" key="3">
    <source>
        <dbReference type="ARBA" id="ARBA00022475"/>
    </source>
</evidence>
<accession>A0A149RYF4</accession>
<dbReference type="EMBL" id="LHZF01000113">
    <property type="protein sequence ID" value="KXV19504.1"/>
    <property type="molecule type" value="Genomic_DNA"/>
</dbReference>
<evidence type="ECO:0000256" key="5">
    <source>
        <dbReference type="ARBA" id="ARBA00022989"/>
    </source>
</evidence>
<organism evidence="9 10">
    <name type="scientific">Acetobacter malorum</name>
    <dbReference type="NCBI Taxonomy" id="178901"/>
    <lineage>
        <taxon>Bacteria</taxon>
        <taxon>Pseudomonadati</taxon>
        <taxon>Pseudomonadota</taxon>
        <taxon>Alphaproteobacteria</taxon>
        <taxon>Acetobacterales</taxon>
        <taxon>Acetobacteraceae</taxon>
        <taxon>Acetobacter</taxon>
    </lineage>
</organism>
<feature type="domain" description="Major facilitator superfamily (MFS) profile" evidence="8">
    <location>
        <begin position="11"/>
        <end position="421"/>
    </location>
</feature>
<evidence type="ECO:0000313" key="9">
    <source>
        <dbReference type="EMBL" id="KXV19504.1"/>
    </source>
</evidence>
<dbReference type="RefSeq" id="WP_061507378.1">
    <property type="nucleotide sequence ID" value="NZ_LHZF01000113.1"/>
</dbReference>
<evidence type="ECO:0000259" key="8">
    <source>
        <dbReference type="PROSITE" id="PS50850"/>
    </source>
</evidence>
<gene>
    <name evidence="9" type="ORF">AD933_01700</name>
</gene>
<feature type="transmembrane region" description="Helical" evidence="7">
    <location>
        <begin position="398"/>
        <end position="416"/>
    </location>
</feature>
<sequence length="422" mass="44958">MNKNTSQARHAALSAFAGTTLEFYDYYVYALASTLVLGKVFFSSQTTLAADLASYGTLAAGFLARPLAGVVFGTLGDMWGRKKVLTITVVLMGFATMGIGLLPSYTTIGIGAPIALVLLRILQGISVGGEWGGGVLMASEHAASGWKTFAASFAQLGSPAGMLMALSAFRLANSFGEATFFTWAWRVPFLLGGVLALTCFLLRRKLTETPDFLAALSAGQAAFEHPLKKLNGHWLRVFYAGAAVVIGSAGFFFMNTFLLGYATRYVHLPSNVILNALFVATCFQLLTQPLAAFLAEKTGELPFLLSSAALCILMPYPVFFSLQSHNLVLISCTITLAIVTLSAFYAVIAGYIVHAFPVSSRYTAISIAYQSSAALVSGFTPLIGTLIASHYAENWFPLALFFSTLALISILGVVGLNQSNKT</sequence>
<feature type="transmembrane region" description="Helical" evidence="7">
    <location>
        <begin position="52"/>
        <end position="72"/>
    </location>
</feature>
<protein>
    <submittedName>
        <fullName evidence="9">LysR family transcriptional regulator</fullName>
    </submittedName>
</protein>
<feature type="transmembrane region" description="Helical" evidence="7">
    <location>
        <begin position="149"/>
        <end position="171"/>
    </location>
</feature>
<dbReference type="AlphaFoldDB" id="A0A149RYF4"/>
<dbReference type="InterPro" id="IPR005828">
    <property type="entry name" value="MFS_sugar_transport-like"/>
</dbReference>
<dbReference type="PANTHER" id="PTHR43045:SF1">
    <property type="entry name" value="SHIKIMATE TRANSPORTER"/>
    <property type="match status" value="1"/>
</dbReference>
<proteinExistence type="predicted"/>
<dbReference type="Pfam" id="PF00083">
    <property type="entry name" value="Sugar_tr"/>
    <property type="match status" value="1"/>
</dbReference>
<evidence type="ECO:0000256" key="4">
    <source>
        <dbReference type="ARBA" id="ARBA00022692"/>
    </source>
</evidence>
<keyword evidence="3" id="KW-1003">Cell membrane</keyword>
<dbReference type="SUPFAM" id="SSF103473">
    <property type="entry name" value="MFS general substrate transporter"/>
    <property type="match status" value="1"/>
</dbReference>
<dbReference type="Proteomes" id="UP000075526">
    <property type="component" value="Unassembled WGS sequence"/>
</dbReference>
<evidence type="ECO:0000256" key="1">
    <source>
        <dbReference type="ARBA" id="ARBA00004651"/>
    </source>
</evidence>
<keyword evidence="2" id="KW-0813">Transport</keyword>
<comment type="caution">
    <text evidence="9">The sequence shown here is derived from an EMBL/GenBank/DDBJ whole genome shotgun (WGS) entry which is preliminary data.</text>
</comment>
<feature type="transmembrane region" description="Helical" evidence="7">
    <location>
        <begin position="272"/>
        <end position="294"/>
    </location>
</feature>
<keyword evidence="5 7" id="KW-1133">Transmembrane helix</keyword>
<keyword evidence="4 7" id="KW-0812">Transmembrane</keyword>
<evidence type="ECO:0000256" key="2">
    <source>
        <dbReference type="ARBA" id="ARBA00022448"/>
    </source>
</evidence>
<dbReference type="Gene3D" id="1.20.1250.20">
    <property type="entry name" value="MFS general substrate transporter like domains"/>
    <property type="match status" value="2"/>
</dbReference>
<feature type="transmembrane region" description="Helical" evidence="7">
    <location>
        <begin position="84"/>
        <end position="102"/>
    </location>
</feature>
<dbReference type="InterPro" id="IPR020846">
    <property type="entry name" value="MFS_dom"/>
</dbReference>
<dbReference type="PROSITE" id="PS50850">
    <property type="entry name" value="MFS"/>
    <property type="match status" value="1"/>
</dbReference>
<feature type="transmembrane region" description="Helical" evidence="7">
    <location>
        <begin position="237"/>
        <end position="260"/>
    </location>
</feature>
<feature type="transmembrane region" description="Helical" evidence="7">
    <location>
        <begin position="108"/>
        <end position="128"/>
    </location>
</feature>
<feature type="transmembrane region" description="Helical" evidence="7">
    <location>
        <begin position="183"/>
        <end position="202"/>
    </location>
</feature>
<keyword evidence="6 7" id="KW-0472">Membrane</keyword>
<name>A0A149RYF4_9PROT</name>
<comment type="subcellular location">
    <subcellularLocation>
        <location evidence="1">Cell membrane</location>
        <topology evidence="1">Multi-pass membrane protein</topology>
    </subcellularLocation>
</comment>
<feature type="transmembrane region" description="Helical" evidence="7">
    <location>
        <begin position="373"/>
        <end position="392"/>
    </location>
</feature>
<feature type="transmembrane region" description="Helical" evidence="7">
    <location>
        <begin position="301"/>
        <end position="322"/>
    </location>
</feature>
<reference evidence="9 10" key="1">
    <citation type="submission" date="2015-06" db="EMBL/GenBank/DDBJ databases">
        <title>Improved classification and identification of acetic acid bacteria using matrix-assisted laser desorption/ionization time-of-flight mass spectrometry; Gluconobacter nephelii and Gluconobacter uchimurae are later heterotypic synonyms of Gluconobacter japonicus and Gluconobacter oxydans, respectively.</title>
        <authorList>
            <person name="Li L."/>
            <person name="Cleenwerck I."/>
            <person name="De Vuyst L."/>
            <person name="Vandamme P."/>
        </authorList>
    </citation>
    <scope>NUCLEOTIDE SEQUENCE [LARGE SCALE GENOMIC DNA]</scope>
    <source>
        <strain evidence="9 10">LMG 1552</strain>
    </source>
</reference>
<dbReference type="InterPro" id="IPR036259">
    <property type="entry name" value="MFS_trans_sf"/>
</dbReference>
<evidence type="ECO:0000313" key="10">
    <source>
        <dbReference type="Proteomes" id="UP000075526"/>
    </source>
</evidence>
<dbReference type="GO" id="GO:0005886">
    <property type="term" value="C:plasma membrane"/>
    <property type="evidence" value="ECO:0007669"/>
    <property type="project" value="UniProtKB-SubCell"/>
</dbReference>